<dbReference type="EMBL" id="JAGQDC010000001">
    <property type="protein sequence ID" value="MCL1027740.1"/>
    <property type="molecule type" value="Genomic_DNA"/>
</dbReference>
<evidence type="ECO:0000256" key="1">
    <source>
        <dbReference type="ARBA" id="ARBA00022729"/>
    </source>
</evidence>
<dbReference type="Pfam" id="PF16967">
    <property type="entry name" value="TcfC"/>
    <property type="match status" value="1"/>
</dbReference>
<protein>
    <submittedName>
        <fullName evidence="6">TcfC E-set like domain-containing protein</fullName>
    </submittedName>
</protein>
<feature type="domain" description="TcfC Usher-like barrel" evidence="5">
    <location>
        <begin position="338"/>
        <end position="740"/>
    </location>
</feature>
<dbReference type="InterPro" id="IPR031917">
    <property type="entry name" value="Pilus_assem_C"/>
</dbReference>
<evidence type="ECO:0000313" key="6">
    <source>
        <dbReference type="EMBL" id="MCL1027740.1"/>
    </source>
</evidence>
<proteinExistence type="predicted"/>
<feature type="region of interest" description="Disordered" evidence="2">
    <location>
        <begin position="572"/>
        <end position="594"/>
    </location>
</feature>
<dbReference type="Pfam" id="PF17271">
    <property type="entry name" value="Usher_TcfC"/>
    <property type="match status" value="1"/>
</dbReference>
<keyword evidence="7" id="KW-1185">Reference proteome</keyword>
<dbReference type="InterPro" id="IPR035224">
    <property type="entry name" value="Usher_TcfC"/>
</dbReference>
<reference evidence="6" key="1">
    <citation type="submission" date="2021-04" db="EMBL/GenBank/DDBJ databases">
        <title>Genome sequence of Serratia sp. arafor3.</title>
        <authorList>
            <person name="Besaury L."/>
        </authorList>
    </citation>
    <scope>NUCLEOTIDE SEQUENCE</scope>
    <source>
        <strain evidence="6">Arafor3</strain>
    </source>
</reference>
<organism evidence="6 7">
    <name type="scientific">Serratia silvae</name>
    <dbReference type="NCBI Taxonomy" id="2824122"/>
    <lineage>
        <taxon>Bacteria</taxon>
        <taxon>Pseudomonadati</taxon>
        <taxon>Pseudomonadota</taxon>
        <taxon>Gammaproteobacteria</taxon>
        <taxon>Enterobacterales</taxon>
        <taxon>Yersiniaceae</taxon>
        <taxon>Serratia</taxon>
    </lineage>
</organism>
<dbReference type="RefSeq" id="WP_248944064.1">
    <property type="nucleotide sequence ID" value="NZ_CBCSGY010000067.1"/>
</dbReference>
<evidence type="ECO:0000259" key="3">
    <source>
        <dbReference type="Pfam" id="PF15976"/>
    </source>
</evidence>
<keyword evidence="1" id="KW-0732">Signal</keyword>
<sequence length="887" mass="97346">MTIHHNSLALPQVPPGFEELAHGQQLWVDVYLYGQSLGLYEANINLQQVVFIKPIELSMAVKQQFNDDPALGALLASALGQALERNGNLACSSNGNAPSCDYLETQTVGIIYDENNARVNLFLDRQYLPQKAAGSSFYQATAESENALVHQQNLNFVADELFQSLSMQGNGSLGVTENGYLNTDWTYQGQRYRQASHQQIDVNNAYFRQDLWKRLYLQGGMMDSRDIFSNTGGNINLNQLPIRKIRGLRTGSTMAWINQAQVSKGTPVSVFLSRNARIDAYRDGQLLSSFYLNAGAQELDTRTFPNGSYTVTLRVYEDNQLVRTETVPYTNIGVAPLNTFQWFLQTGLEDDSDAQRTDGNRRVVQGGLRLPLTDMLSLTAGATLLSKVHYWEGAADWSHGFNTGPLDGILTARASYLTGSDGARGNVQQLNYNDGFSLSFYRSAMSAADCNTQGESVNFSGCYQSANLMLSVPFEQWFANVGYSVNSNEGRYRYRRELPDNDGHRQEGAPWEQVYATSSRSHTWQLGVSRSFTVSDINVNTGLSAFMRNDSGQQGTDKGGYFTVSLSFSGRSGGRASNSNTSLGASYQDSQRGKGQFSYNANYSRYTDESGQNELGASLYGVNSQTLNASTYARASGQYGNGSLALSDAYDKADNRHRVSGSGSYSSSLLVDRTGLYWGRWGDGRPASAITVGVDSVAENRAALVNVSIDGVGQTDVRSHSRALFTVPGYQPTTFDINESLTAPVGISSEIRRGAGTRTAFMVPGKVLRRDIEVNSRYTWLGKMLDEQGKPLVDGIPLNVLSWTPLGEGGFSLETVRLVKQLYLLRGAEFYQCAMTVQAVRDVVRYVGITRCTGVTMANIPPAEQKQAQLMVIRQGQAAIPTAMKTN</sequence>
<accession>A0ABT0K6U9</accession>
<feature type="compositionally biased region" description="Low complexity" evidence="2">
    <location>
        <begin position="572"/>
        <end position="582"/>
    </location>
</feature>
<gene>
    <name evidence="6" type="ORF">KAJ71_01580</name>
</gene>
<dbReference type="Proteomes" id="UP001165275">
    <property type="component" value="Unassembled WGS sequence"/>
</dbReference>
<evidence type="ECO:0000313" key="7">
    <source>
        <dbReference type="Proteomes" id="UP001165275"/>
    </source>
</evidence>
<dbReference type="InterPro" id="IPR032636">
    <property type="entry name" value="Pilus_assem_E-set-like_dom"/>
</dbReference>
<comment type="caution">
    <text evidence="6">The sequence shown here is derived from an EMBL/GenBank/DDBJ whole genome shotgun (WGS) entry which is preliminary data.</text>
</comment>
<evidence type="ECO:0000256" key="2">
    <source>
        <dbReference type="SAM" id="MobiDB-lite"/>
    </source>
</evidence>
<evidence type="ECO:0000259" key="4">
    <source>
        <dbReference type="Pfam" id="PF16967"/>
    </source>
</evidence>
<dbReference type="Pfam" id="PF15976">
    <property type="entry name" value="CooC_C"/>
    <property type="match status" value="1"/>
</dbReference>
<evidence type="ECO:0000259" key="5">
    <source>
        <dbReference type="Pfam" id="PF17271"/>
    </source>
</evidence>
<feature type="domain" description="Pilus assembly protein E-set like" evidence="4">
    <location>
        <begin position="265"/>
        <end position="328"/>
    </location>
</feature>
<feature type="domain" description="Pilus assembly protein C-terminal" evidence="3">
    <location>
        <begin position="763"/>
        <end position="853"/>
    </location>
</feature>
<name>A0ABT0K6U9_9GAMM</name>